<evidence type="ECO:0000313" key="4">
    <source>
        <dbReference type="Proteomes" id="UP001465976"/>
    </source>
</evidence>
<dbReference type="Proteomes" id="UP001465976">
    <property type="component" value="Unassembled WGS sequence"/>
</dbReference>
<comment type="caution">
    <text evidence="2">The sequence shown here is derived from an EMBL/GenBank/DDBJ whole genome shotgun (WGS) entry which is preliminary data.</text>
</comment>
<evidence type="ECO:0000259" key="1">
    <source>
        <dbReference type="PROSITE" id="PS51186"/>
    </source>
</evidence>
<organism evidence="2 4">
    <name type="scientific">Marasmius crinis-equi</name>
    <dbReference type="NCBI Taxonomy" id="585013"/>
    <lineage>
        <taxon>Eukaryota</taxon>
        <taxon>Fungi</taxon>
        <taxon>Dikarya</taxon>
        <taxon>Basidiomycota</taxon>
        <taxon>Agaricomycotina</taxon>
        <taxon>Agaricomycetes</taxon>
        <taxon>Agaricomycetidae</taxon>
        <taxon>Agaricales</taxon>
        <taxon>Marasmiineae</taxon>
        <taxon>Marasmiaceae</taxon>
        <taxon>Marasmius</taxon>
    </lineage>
</organism>
<protein>
    <recommendedName>
        <fullName evidence="1">N-acetyltransferase domain-containing protein</fullName>
    </recommendedName>
</protein>
<keyword evidence="4" id="KW-1185">Reference proteome</keyword>
<feature type="domain" description="N-acetyltransferase" evidence="1">
    <location>
        <begin position="52"/>
        <end position="219"/>
    </location>
</feature>
<reference evidence="2 4" key="1">
    <citation type="submission" date="2024-02" db="EMBL/GenBank/DDBJ databases">
        <title>A draft genome for the cacao thread blight pathogen Marasmius crinis-equi.</title>
        <authorList>
            <person name="Cohen S.P."/>
            <person name="Baruah I.K."/>
            <person name="Amoako-Attah I."/>
            <person name="Bukari Y."/>
            <person name="Meinhardt L.W."/>
            <person name="Bailey B.A."/>
        </authorList>
    </citation>
    <scope>NUCLEOTIDE SEQUENCE [LARGE SCALE GENOMIC DNA]</scope>
    <source>
        <strain evidence="2 4">GH-76</strain>
    </source>
</reference>
<sequence length="222" mass="24526">MSAYGAIERSGRQGVTLPSTIWSGKSRNDLSARVTIHHLTLETAQVLPGLLEHLALVFAKEVDDGRTYPQEGSIDSASFRSYFFAADVLVAVKLDDEGSEQDGAEIGIGIEEARRQRLWEDCVAGFYYICNAGFVVPPVHRGSGYGSLLAKSYLYYAPRLGYKASVFNLVYVNNVASVKLWERLGFTKAGRIPHAGRLKTPDGKGEEYMDAWVIYKSFEETG</sequence>
<evidence type="ECO:0000313" key="3">
    <source>
        <dbReference type="EMBL" id="KAL0571941.1"/>
    </source>
</evidence>
<dbReference type="PROSITE" id="PS51186">
    <property type="entry name" value="GNAT"/>
    <property type="match status" value="1"/>
</dbReference>
<dbReference type="InterPro" id="IPR052742">
    <property type="entry name" value="Mito_N-acetyltransferase"/>
</dbReference>
<dbReference type="EMBL" id="JBAHYK010000849">
    <property type="protein sequence ID" value="KAL0570948.1"/>
    <property type="molecule type" value="Genomic_DNA"/>
</dbReference>
<evidence type="ECO:0000313" key="2">
    <source>
        <dbReference type="EMBL" id="KAL0570948.1"/>
    </source>
</evidence>
<dbReference type="SUPFAM" id="SSF55729">
    <property type="entry name" value="Acyl-CoA N-acyltransferases (Nat)"/>
    <property type="match status" value="1"/>
</dbReference>
<dbReference type="PANTHER" id="PTHR43138">
    <property type="entry name" value="ACETYLTRANSFERASE, GNAT FAMILY"/>
    <property type="match status" value="1"/>
</dbReference>
<proteinExistence type="predicted"/>
<dbReference type="InterPro" id="IPR000182">
    <property type="entry name" value="GNAT_dom"/>
</dbReference>
<gene>
    <name evidence="3" type="ORF">V5O48_010013</name>
    <name evidence="2" type="ORF">V5O48_011005</name>
</gene>
<dbReference type="InterPro" id="IPR016181">
    <property type="entry name" value="Acyl_CoA_acyltransferase"/>
</dbReference>
<accession>A0ABR3F780</accession>
<dbReference type="EMBL" id="JBAHYK010000693">
    <property type="protein sequence ID" value="KAL0571941.1"/>
    <property type="molecule type" value="Genomic_DNA"/>
</dbReference>
<name>A0ABR3F780_9AGAR</name>
<dbReference type="PANTHER" id="PTHR43138:SF1">
    <property type="entry name" value="N-ACETYLTRANSFERASE ACA1"/>
    <property type="match status" value="1"/>
</dbReference>
<dbReference type="Gene3D" id="3.40.630.30">
    <property type="match status" value="1"/>
</dbReference>
<dbReference type="Pfam" id="PF00583">
    <property type="entry name" value="Acetyltransf_1"/>
    <property type="match status" value="1"/>
</dbReference>